<protein>
    <submittedName>
        <fullName evidence="2">Uncharacterized protein</fullName>
    </submittedName>
</protein>
<gene>
    <name evidence="2" type="ORF">I7I52_01958</name>
</gene>
<dbReference type="VEuPathDB" id="FungiDB:I7I52_01958"/>
<proteinExistence type="predicted"/>
<feature type="compositionally biased region" description="Basic and acidic residues" evidence="1">
    <location>
        <begin position="72"/>
        <end position="83"/>
    </location>
</feature>
<organism evidence="2 3">
    <name type="scientific">Ajellomyces capsulatus</name>
    <name type="common">Darling's disease fungus</name>
    <name type="synonym">Histoplasma capsulatum</name>
    <dbReference type="NCBI Taxonomy" id="5037"/>
    <lineage>
        <taxon>Eukaryota</taxon>
        <taxon>Fungi</taxon>
        <taxon>Dikarya</taxon>
        <taxon>Ascomycota</taxon>
        <taxon>Pezizomycotina</taxon>
        <taxon>Eurotiomycetes</taxon>
        <taxon>Eurotiomycetidae</taxon>
        <taxon>Onygenales</taxon>
        <taxon>Ajellomycetaceae</taxon>
        <taxon>Histoplasma</taxon>
    </lineage>
</organism>
<accession>A0A8H7Z7Z3</accession>
<dbReference type="Proteomes" id="UP000670092">
    <property type="component" value="Unassembled WGS sequence"/>
</dbReference>
<evidence type="ECO:0000313" key="2">
    <source>
        <dbReference type="EMBL" id="KAG5303833.1"/>
    </source>
</evidence>
<dbReference type="EMBL" id="JAEVHI010000001">
    <property type="protein sequence ID" value="KAG5303833.1"/>
    <property type="molecule type" value="Genomic_DNA"/>
</dbReference>
<dbReference type="AlphaFoldDB" id="A0A8H7Z7Z3"/>
<evidence type="ECO:0000256" key="1">
    <source>
        <dbReference type="SAM" id="MobiDB-lite"/>
    </source>
</evidence>
<comment type="caution">
    <text evidence="2">The sequence shown here is derived from an EMBL/GenBank/DDBJ whole genome shotgun (WGS) entry which is preliminary data.</text>
</comment>
<sequence>MFFLIYRYVCRFSSKLESAKLMISHGIVKSLFLFSLSFSKPKAWFPSASFLSYKDMVPDPIPCSMGTPPTSEKSHRHEQHWDRPPAVSPPMVGRQHYQC</sequence>
<evidence type="ECO:0000313" key="3">
    <source>
        <dbReference type="Proteomes" id="UP000670092"/>
    </source>
</evidence>
<reference evidence="2 3" key="1">
    <citation type="submission" date="2021-01" db="EMBL/GenBank/DDBJ databases">
        <title>Chromosome-level genome assembly of a human fungal pathogen reveals clustering of transcriptionally co-regulated genes.</title>
        <authorList>
            <person name="Voorhies M."/>
            <person name="Cohen S."/>
            <person name="Shea T.P."/>
            <person name="Petrus S."/>
            <person name="Munoz J.F."/>
            <person name="Poplawski S."/>
            <person name="Goldman W.E."/>
            <person name="Michael T."/>
            <person name="Cuomo C.A."/>
            <person name="Sil A."/>
            <person name="Beyhan S."/>
        </authorList>
    </citation>
    <scope>NUCLEOTIDE SEQUENCE [LARGE SCALE GENOMIC DNA]</scope>
    <source>
        <strain evidence="2 3">G184AR</strain>
    </source>
</reference>
<name>A0A8H7Z7Z3_AJECA</name>
<feature type="region of interest" description="Disordered" evidence="1">
    <location>
        <begin position="64"/>
        <end position="99"/>
    </location>
</feature>